<keyword evidence="1" id="KW-0472">Membrane</keyword>
<dbReference type="PANTHER" id="PTHR11012:SF30">
    <property type="entry name" value="PROTEIN KINASE-LIKE DOMAIN-CONTAINING"/>
    <property type="match status" value="1"/>
</dbReference>
<dbReference type="EMBL" id="BGZK01000293">
    <property type="protein sequence ID" value="GBP34733.1"/>
    <property type="molecule type" value="Genomic_DNA"/>
</dbReference>
<keyword evidence="1" id="KW-1133">Transmembrane helix</keyword>
<comment type="caution">
    <text evidence="3">The sequence shown here is derived from an EMBL/GenBank/DDBJ whole genome shotgun (WGS) entry which is preliminary data.</text>
</comment>
<feature type="domain" description="CHK kinase-like" evidence="2">
    <location>
        <begin position="1"/>
        <end position="173"/>
    </location>
</feature>
<evidence type="ECO:0000313" key="4">
    <source>
        <dbReference type="Proteomes" id="UP000299102"/>
    </source>
</evidence>
<dbReference type="Gene3D" id="3.90.1200.10">
    <property type="match status" value="1"/>
</dbReference>
<dbReference type="Proteomes" id="UP000299102">
    <property type="component" value="Unassembled WGS sequence"/>
</dbReference>
<dbReference type="AlphaFoldDB" id="A0A4C1V7D5"/>
<dbReference type="PANTHER" id="PTHR11012">
    <property type="entry name" value="PROTEIN KINASE-LIKE DOMAIN-CONTAINING"/>
    <property type="match status" value="1"/>
</dbReference>
<dbReference type="SMART" id="SM00587">
    <property type="entry name" value="CHK"/>
    <property type="match status" value="1"/>
</dbReference>
<dbReference type="InterPro" id="IPR011009">
    <property type="entry name" value="Kinase-like_dom_sf"/>
</dbReference>
<dbReference type="OrthoDB" id="191037at2759"/>
<gene>
    <name evidence="3" type="ORF">EVAR_25737_1</name>
</gene>
<evidence type="ECO:0000259" key="2">
    <source>
        <dbReference type="SMART" id="SM00587"/>
    </source>
</evidence>
<evidence type="ECO:0000256" key="1">
    <source>
        <dbReference type="SAM" id="Phobius"/>
    </source>
</evidence>
<dbReference type="InterPro" id="IPR004119">
    <property type="entry name" value="EcKL"/>
</dbReference>
<protein>
    <recommendedName>
        <fullName evidence="2">CHK kinase-like domain-containing protein</fullName>
    </recommendedName>
</protein>
<proteinExistence type="predicted"/>
<keyword evidence="4" id="KW-1185">Reference proteome</keyword>
<name>A0A4C1V7D5_EUMVA</name>
<dbReference type="InterPro" id="IPR015897">
    <property type="entry name" value="CHK_kinase-like"/>
</dbReference>
<dbReference type="SUPFAM" id="SSF56112">
    <property type="entry name" value="Protein kinase-like (PK-like)"/>
    <property type="match status" value="1"/>
</dbReference>
<organism evidence="3 4">
    <name type="scientific">Eumeta variegata</name>
    <name type="common">Bagworm moth</name>
    <name type="synonym">Eumeta japonica</name>
    <dbReference type="NCBI Taxonomy" id="151549"/>
    <lineage>
        <taxon>Eukaryota</taxon>
        <taxon>Metazoa</taxon>
        <taxon>Ecdysozoa</taxon>
        <taxon>Arthropoda</taxon>
        <taxon>Hexapoda</taxon>
        <taxon>Insecta</taxon>
        <taxon>Pterygota</taxon>
        <taxon>Neoptera</taxon>
        <taxon>Endopterygota</taxon>
        <taxon>Lepidoptera</taxon>
        <taxon>Glossata</taxon>
        <taxon>Ditrysia</taxon>
        <taxon>Tineoidea</taxon>
        <taxon>Psychidae</taxon>
        <taxon>Oiketicinae</taxon>
        <taxon>Eumeta</taxon>
    </lineage>
</organism>
<dbReference type="STRING" id="151549.A0A4C1V7D5"/>
<reference evidence="3 4" key="1">
    <citation type="journal article" date="2019" name="Commun. Biol.">
        <title>The bagworm genome reveals a unique fibroin gene that provides high tensile strength.</title>
        <authorList>
            <person name="Kono N."/>
            <person name="Nakamura H."/>
            <person name="Ohtoshi R."/>
            <person name="Tomita M."/>
            <person name="Numata K."/>
            <person name="Arakawa K."/>
        </authorList>
    </citation>
    <scope>NUCLEOTIDE SEQUENCE [LARGE SCALE GENOMIC DNA]</scope>
</reference>
<feature type="transmembrane region" description="Helical" evidence="1">
    <location>
        <begin position="195"/>
        <end position="211"/>
    </location>
</feature>
<dbReference type="Pfam" id="PF02958">
    <property type="entry name" value="EcKL"/>
    <property type="match status" value="1"/>
</dbReference>
<accession>A0A4C1V7D5</accession>
<keyword evidence="1" id="KW-0812">Transmembrane</keyword>
<sequence length="249" mass="29409">MDWDYAEKAVREMAKFHALSFAFERELPDTFEKSVKVKNEFVFSSGSASEQETEMYQEGLVKSILEVTSPENLGKLKKFLEQYTKDMWKQQFSQLRRSILTHGDYRHSNILIKKEEGKITSLIPVDYQTVYYGCPANDLIYFIFTGSDRRFRTNYYEKLLGHYHKCLGDFLALLDLNVSEVYPEEDFYLDMKDRTIFALFLGIFILPYILVEKKPEFSGKIEEFKVQQSATFRERFNGILQDCIDWDLL</sequence>
<evidence type="ECO:0000313" key="3">
    <source>
        <dbReference type="EMBL" id="GBP34733.1"/>
    </source>
</evidence>